<accession>A0AAV2BZ64</accession>
<evidence type="ECO:0000259" key="13">
    <source>
        <dbReference type="PROSITE" id="PS50221"/>
    </source>
</evidence>
<comment type="caution">
    <text evidence="14">The sequence shown here is derived from an EMBL/GenBank/DDBJ whole genome shotgun (WGS) entry which is preliminary data.</text>
</comment>
<evidence type="ECO:0000259" key="12">
    <source>
        <dbReference type="PROSITE" id="PS50095"/>
    </source>
</evidence>
<evidence type="ECO:0000256" key="4">
    <source>
        <dbReference type="ARBA" id="ARBA00022729"/>
    </source>
</evidence>
<dbReference type="SMART" id="SM00303">
    <property type="entry name" value="GPS"/>
    <property type="match status" value="1"/>
</dbReference>
<dbReference type="Pfam" id="PF01477">
    <property type="entry name" value="PLAT"/>
    <property type="match status" value="1"/>
</dbReference>
<dbReference type="Pfam" id="PF01825">
    <property type="entry name" value="GPS"/>
    <property type="match status" value="1"/>
</dbReference>
<keyword evidence="4" id="KW-0732">Signal</keyword>
<feature type="transmembrane region" description="Helical" evidence="11">
    <location>
        <begin position="1526"/>
        <end position="1546"/>
    </location>
</feature>
<evidence type="ECO:0000256" key="8">
    <source>
        <dbReference type="ARBA" id="ARBA00023180"/>
    </source>
</evidence>
<dbReference type="SUPFAM" id="SSF49723">
    <property type="entry name" value="Lipase/lipooxygenase domain (PLAT/LH2 domain)"/>
    <property type="match status" value="1"/>
</dbReference>
<feature type="transmembrane region" description="Helical" evidence="11">
    <location>
        <begin position="1080"/>
        <end position="1098"/>
    </location>
</feature>
<dbReference type="EMBL" id="CAXIEN010000620">
    <property type="protein sequence ID" value="CAL1301080.1"/>
    <property type="molecule type" value="Genomic_DNA"/>
</dbReference>
<feature type="transmembrane region" description="Helical" evidence="11">
    <location>
        <begin position="1624"/>
        <end position="1650"/>
    </location>
</feature>
<evidence type="ECO:0000256" key="6">
    <source>
        <dbReference type="ARBA" id="ARBA00023136"/>
    </source>
</evidence>
<feature type="transmembrane region" description="Helical" evidence="11">
    <location>
        <begin position="1438"/>
        <end position="1459"/>
    </location>
</feature>
<comment type="similarity">
    <text evidence="2">Belongs to the polycystin family.</text>
</comment>
<dbReference type="InterPro" id="IPR057244">
    <property type="entry name" value="GAIN_B"/>
</dbReference>
<dbReference type="InterPro" id="IPR036392">
    <property type="entry name" value="PLAT/LH2_dom_sf"/>
</dbReference>
<keyword evidence="6 11" id="KW-0472">Membrane</keyword>
<comment type="subcellular location">
    <subcellularLocation>
        <location evidence="1">Membrane</location>
        <topology evidence="1">Multi-pass membrane protein</topology>
    </subcellularLocation>
</comment>
<dbReference type="GO" id="GO:0005509">
    <property type="term" value="F:calcium ion binding"/>
    <property type="evidence" value="ECO:0007669"/>
    <property type="project" value="InterPro"/>
</dbReference>
<comment type="caution">
    <text evidence="10">Lacks conserved residue(s) required for the propagation of feature annotation.</text>
</comment>
<evidence type="ECO:0008006" key="16">
    <source>
        <dbReference type="Google" id="ProtNLM"/>
    </source>
</evidence>
<feature type="disulfide bond" evidence="9">
    <location>
        <begin position="1284"/>
        <end position="1297"/>
    </location>
</feature>
<organism evidence="14 15">
    <name type="scientific">Larinioides sclopetarius</name>
    <dbReference type="NCBI Taxonomy" id="280406"/>
    <lineage>
        <taxon>Eukaryota</taxon>
        <taxon>Metazoa</taxon>
        <taxon>Ecdysozoa</taxon>
        <taxon>Arthropoda</taxon>
        <taxon>Chelicerata</taxon>
        <taxon>Arachnida</taxon>
        <taxon>Araneae</taxon>
        <taxon>Araneomorphae</taxon>
        <taxon>Entelegynae</taxon>
        <taxon>Araneoidea</taxon>
        <taxon>Araneidae</taxon>
        <taxon>Larinioides</taxon>
    </lineage>
</organism>
<sequence>MATITLFRMDFDGWSDPEGEELRDFSIYNLYEGNKFHLHYGVKTSVEFILPPGKSEIFCAVRDEIGAITEIFVDTVEASLPDRETLETWKSNVSVEFFTVEGKMSIMAQAIASEAIVEERERENNYVSMASEVDRVWKEYWEWTGIDSSYYTKEAREEIEAMLRDQRSEGNEKEAQKNFEMLQSLEVLPFEVMEDSEVYGLAVSALAETKPLNKDSKHLLTQFIEEMADSNLNFEAAHPEDKKISNGVLANVMNSLSKSISEEMIGGKFLDSELEEAYEVFKYNITEPNFFILYVNGSRWEVEERVRMTKVEGAKNVSQGEVRDQTELMKNITERMKMSIAEDLMVGEDPLVVESTSGFQLKVEKRHVDEVSGETIENEGTSITLPNSCVLLGKPKDCRATREAESETESIGLVVVKWSGILETEGTEDVSLSAESNTLDFSLTNRAGNSTLKLRDTPEPFEVCMGMSQSSGESAGSGLRHVAPSFGGKDDFLVYHQLTIDESGAAVKVEFAPDEKSSPFVFFYGVGYKPSLLVYDGRVFVADLQTEGGAYSMLFGSSAEEGDDFYFAVGHLTESSAKKLKTFQKGKNLTRDDMTNEYSAGYSIALYTTGCYFFSEETSSWSSEGCKVHSSHSNMVCCHCNHLTMFGSGFLIAPNKIDFSYVFANAGFEDNLIIYLTLIISFSLYVILAIWSRWKDKKDLTKLGATPLPDNDTQDKYFYEILVQTGYQFNAGTKSKVHFIISGEDDETDVRVLADDQRPILQRGSINCFIMSVPRCLGQLNYLRIWHDNSGEGKNASWYLKHIVVKDIITGYKYEFIGERWFAVEEGDGLIDHLIPVAGKEQMTEFSHLFPNASRRSLTDNHLWLSVFTRPPRSRFTRLQRLSCCLSILYLSMLTSAMWYETTPEQPSPGAFKFGPLSLSPEQIAVGMLSNLIVFPPSFVMIVLFRKSRARELRPSHVNVALEKQCELAIGGRTKVYFTPNTVESRLSKFIWHKLNEKWRRTYGLSLGRNVSKKTVPEVHRSRPSVDEEAHSGKLLKKKCLLPWWCAYVSWFLVIVSVGSSVFFLWAYGLQFGNIRTGKWLTSMVISFLSSVLLTEPLKIFLIAIIMACLCGNPDVDDDDSDDDEQDPYLKEDEEWLHSDNSSSIVQRPKYRPIDPRSLEAARKLREKEVRMYSVLKEIGAYVLFLWILFILSYGNRDPNSFYLREATINNFIKPGDLWVDFNNVNNEVKFWNWTRTALIPELFAGLWYNGRPPLGLRLLIDDRNNFKIGYPVLRQIRARTNSCTVPEVMTDIISECAGYGNLVNENGAIYSKFWSTNLTMASKIPPEYKYLTASDLNGFPFWGQLDWYGGGGYVVPLVAKRYEDGAKLIEQMEELEQTGWINKDTRAVFVEFGTYNAQVNLFVVATIVAEFLPGGGIIPYYHIDPIRLLHYHTGSGLLQLVCQIGFVLFTLYYTVLMLRGFCREGGKYFSQYWNIAEMWNVLASWAVIGVEIYKMIITQRILAIFTATEGTGYIKLQEALILDEAFCYLIGFLMSLATLKFLKLLRFNKRIGGMIATVRLCAKELKGYGVCLIITFLAFVSLFWLTLGRAVKEFCSFASSFESSISMLLKKFNYYDMEQASSIIGPLAFFTFALTASVVLINILLTIIIQSFEEVKHGIESQTSDYELMDFIMRRLRLFFGRSKDHSRVVPITFATTANKKNDVMDSFNGKVDRLLDFINSVYLDEQVDLEFLNKARSQIPLQTASQEQLERKKSRPRKIPRYQPLHVKKHLDF</sequence>
<evidence type="ECO:0000256" key="11">
    <source>
        <dbReference type="SAM" id="Phobius"/>
    </source>
</evidence>
<evidence type="ECO:0000256" key="7">
    <source>
        <dbReference type="ARBA" id="ARBA00023157"/>
    </source>
</evidence>
<keyword evidence="5 11" id="KW-1133">Transmembrane helix</keyword>
<dbReference type="Gene3D" id="2.60.60.20">
    <property type="entry name" value="PLAT/LH2 domain"/>
    <property type="match status" value="1"/>
</dbReference>
<dbReference type="InterPro" id="IPR046791">
    <property type="entry name" value="Polycystin_dom"/>
</dbReference>
<dbReference type="PANTHER" id="PTHR10877">
    <property type="entry name" value="POLYCYSTIN FAMILY MEMBER"/>
    <property type="match status" value="1"/>
</dbReference>
<dbReference type="GO" id="GO:0005262">
    <property type="term" value="F:calcium channel activity"/>
    <property type="evidence" value="ECO:0007669"/>
    <property type="project" value="TreeGrafter"/>
</dbReference>
<feature type="transmembrane region" description="Helical" evidence="11">
    <location>
        <begin position="1175"/>
        <end position="1195"/>
    </location>
</feature>
<feature type="transmembrane region" description="Helical" evidence="11">
    <location>
        <begin position="882"/>
        <end position="900"/>
    </location>
</feature>
<dbReference type="Gene3D" id="2.60.220.50">
    <property type="match status" value="1"/>
</dbReference>
<reference evidence="14 15" key="1">
    <citation type="submission" date="2024-04" db="EMBL/GenBank/DDBJ databases">
        <authorList>
            <person name="Rising A."/>
            <person name="Reimegard J."/>
            <person name="Sonavane S."/>
            <person name="Akerstrom W."/>
            <person name="Nylinder S."/>
            <person name="Hedman E."/>
            <person name="Kallberg Y."/>
        </authorList>
    </citation>
    <scope>NUCLEOTIDE SEQUENCE [LARGE SCALE GENOMIC DNA]</scope>
</reference>
<feature type="transmembrane region" description="Helical" evidence="11">
    <location>
        <begin position="1044"/>
        <end position="1068"/>
    </location>
</feature>
<keyword evidence="3 11" id="KW-0812">Transmembrane</keyword>
<feature type="transmembrane region" description="Helical" evidence="11">
    <location>
        <begin position="1566"/>
        <end position="1588"/>
    </location>
</feature>
<keyword evidence="8" id="KW-0325">Glycoprotein</keyword>
<dbReference type="InterPro" id="IPR051223">
    <property type="entry name" value="Polycystin"/>
</dbReference>
<evidence type="ECO:0000313" key="15">
    <source>
        <dbReference type="Proteomes" id="UP001497382"/>
    </source>
</evidence>
<dbReference type="InterPro" id="IPR000203">
    <property type="entry name" value="GPS"/>
</dbReference>
<evidence type="ECO:0000256" key="1">
    <source>
        <dbReference type="ARBA" id="ARBA00004141"/>
    </source>
</evidence>
<dbReference type="PROSITE" id="PS50221">
    <property type="entry name" value="GAIN_B"/>
    <property type="match status" value="1"/>
</dbReference>
<feature type="transmembrane region" description="Helical" evidence="11">
    <location>
        <begin position="924"/>
        <end position="945"/>
    </location>
</feature>
<dbReference type="SMART" id="SM00308">
    <property type="entry name" value="LH2"/>
    <property type="match status" value="1"/>
</dbReference>
<dbReference type="InterPro" id="IPR046338">
    <property type="entry name" value="GAIN_dom_sf"/>
</dbReference>
<dbReference type="Pfam" id="PF08016">
    <property type="entry name" value="PKD_channel"/>
    <property type="match status" value="1"/>
</dbReference>
<dbReference type="InterPro" id="IPR001024">
    <property type="entry name" value="PLAT/LH2_dom"/>
</dbReference>
<keyword evidence="7" id="KW-1015">Disulfide bond</keyword>
<dbReference type="GO" id="GO:0016020">
    <property type="term" value="C:membrane"/>
    <property type="evidence" value="ECO:0007669"/>
    <property type="project" value="UniProtKB-SubCell"/>
</dbReference>
<protein>
    <recommendedName>
        <fullName evidence="16">Polycystic kidney disease protein 1-like 2</fullName>
    </recommendedName>
</protein>
<dbReference type="PROSITE" id="PS50095">
    <property type="entry name" value="PLAT"/>
    <property type="match status" value="1"/>
</dbReference>
<feature type="domain" description="PLAT" evidence="12">
    <location>
        <begin position="717"/>
        <end position="836"/>
    </location>
</feature>
<dbReference type="InterPro" id="IPR013122">
    <property type="entry name" value="PKD1_2_channel"/>
</dbReference>
<proteinExistence type="inferred from homology"/>
<dbReference type="PRINTS" id="PR01433">
    <property type="entry name" value="POLYCYSTIN2"/>
</dbReference>
<evidence type="ECO:0000256" key="10">
    <source>
        <dbReference type="PROSITE-ProRule" id="PRU00152"/>
    </source>
</evidence>
<feature type="transmembrane region" description="Helical" evidence="11">
    <location>
        <begin position="1480"/>
        <end position="1506"/>
    </location>
</feature>
<evidence type="ECO:0000256" key="9">
    <source>
        <dbReference type="PIRSR" id="PIRSR603915-2"/>
    </source>
</evidence>
<evidence type="ECO:0000256" key="3">
    <source>
        <dbReference type="ARBA" id="ARBA00022692"/>
    </source>
</evidence>
<dbReference type="FunFam" id="2.60.60.20:FF:000022">
    <property type="entry name" value="Uncharacterized protein"/>
    <property type="match status" value="1"/>
</dbReference>
<feature type="transmembrane region" description="Helical" evidence="11">
    <location>
        <begin position="672"/>
        <end position="692"/>
    </location>
</feature>
<evidence type="ECO:0000256" key="2">
    <source>
        <dbReference type="ARBA" id="ARBA00007200"/>
    </source>
</evidence>
<dbReference type="PANTHER" id="PTHR10877:SF150">
    <property type="entry name" value="REJ DOMAIN-CONTAINING PROTEIN"/>
    <property type="match status" value="1"/>
</dbReference>
<evidence type="ECO:0000313" key="14">
    <source>
        <dbReference type="EMBL" id="CAL1301080.1"/>
    </source>
</evidence>
<feature type="domain" description="GAIN-B" evidence="13">
    <location>
        <begin position="496"/>
        <end position="658"/>
    </location>
</feature>
<dbReference type="GO" id="GO:0050982">
    <property type="term" value="P:detection of mechanical stimulus"/>
    <property type="evidence" value="ECO:0007669"/>
    <property type="project" value="TreeGrafter"/>
</dbReference>
<dbReference type="Pfam" id="PF20519">
    <property type="entry name" value="Polycystin_dom"/>
    <property type="match status" value="1"/>
</dbReference>
<keyword evidence="15" id="KW-1185">Reference proteome</keyword>
<dbReference type="InterPro" id="IPR003915">
    <property type="entry name" value="PKD_2"/>
</dbReference>
<name>A0AAV2BZ64_9ARAC</name>
<gene>
    <name evidence="14" type="ORF">LARSCL_LOCUS22309</name>
</gene>
<dbReference type="Proteomes" id="UP001497382">
    <property type="component" value="Unassembled WGS sequence"/>
</dbReference>
<evidence type="ECO:0000256" key="5">
    <source>
        <dbReference type="ARBA" id="ARBA00022989"/>
    </source>
</evidence>